<dbReference type="PANTHER" id="PTHR31296">
    <property type="entry name" value="UPF0565 PROTEIN C2ORF69"/>
    <property type="match status" value="1"/>
</dbReference>
<dbReference type="AlphaFoldDB" id="A0A835ZEC5"/>
<gene>
    <name evidence="2" type="ORF">JKP88DRAFT_205417</name>
</gene>
<feature type="compositionally biased region" description="Gly residues" evidence="1">
    <location>
        <begin position="298"/>
        <end position="323"/>
    </location>
</feature>
<protein>
    <submittedName>
        <fullName evidence="2">Uncharacterized protein</fullName>
    </submittedName>
</protein>
<dbReference type="Pfam" id="PF10561">
    <property type="entry name" value="C2orf69"/>
    <property type="match status" value="2"/>
</dbReference>
<sequence length="356" mass="36938">MQLLRLFLSTVANERLAQAATHFLPYKTAVAASSSGHSQDGTQRITATGLHGAANTVVYCPPTGAAAPCGHVCVFAGDLQAERNIMSASRKASEWGAYCLEATATNLARHKFPGHHVWVIKPSRHAHGAFACYENFSSHTCRHSGAFTWYDPHGFASLHLELLLQSAFSHVGLDSGRLPDPTLPITLVGFSKGGGALNQLVTELGADTAARRLFSRVAAVHWVDAGNGMHRGSLPADAAALAALAAEHPSVRLRVHGSPYQWRNADRPWLALERDAFVRAVGAARAHAGSSGGSAATGAGGGGGAAGESGDGGTGSSGGGEQGSGAPVRCTEYFGDMPGSLALHFRMLEVFDPNGA</sequence>
<feature type="region of interest" description="Disordered" evidence="1">
    <location>
        <begin position="288"/>
        <end position="331"/>
    </location>
</feature>
<dbReference type="InterPro" id="IPR018881">
    <property type="entry name" value="C2orf69_mit"/>
</dbReference>
<accession>A0A835ZEC5</accession>
<comment type="caution">
    <text evidence="2">The sequence shown here is derived from an EMBL/GenBank/DDBJ whole genome shotgun (WGS) entry which is preliminary data.</text>
</comment>
<name>A0A835ZEC5_9STRA</name>
<dbReference type="EMBL" id="JAFCMP010000032">
    <property type="protein sequence ID" value="KAG5190597.1"/>
    <property type="molecule type" value="Genomic_DNA"/>
</dbReference>
<evidence type="ECO:0000313" key="2">
    <source>
        <dbReference type="EMBL" id="KAG5190597.1"/>
    </source>
</evidence>
<evidence type="ECO:0000313" key="3">
    <source>
        <dbReference type="Proteomes" id="UP000664859"/>
    </source>
</evidence>
<reference evidence="2" key="1">
    <citation type="submission" date="2021-02" db="EMBL/GenBank/DDBJ databases">
        <title>First Annotated Genome of the Yellow-green Alga Tribonema minus.</title>
        <authorList>
            <person name="Mahan K.M."/>
        </authorList>
    </citation>
    <scope>NUCLEOTIDE SEQUENCE</scope>
    <source>
        <strain evidence="2">UTEX B ZZ1240</strain>
    </source>
</reference>
<dbReference type="Proteomes" id="UP000664859">
    <property type="component" value="Unassembled WGS sequence"/>
</dbReference>
<proteinExistence type="predicted"/>
<dbReference type="PANTHER" id="PTHR31296:SF1">
    <property type="entry name" value="MITOCHONDRIAL PROTEIN C2ORF69"/>
    <property type="match status" value="1"/>
</dbReference>
<keyword evidence="3" id="KW-1185">Reference proteome</keyword>
<feature type="compositionally biased region" description="Low complexity" evidence="1">
    <location>
        <begin position="288"/>
        <end position="297"/>
    </location>
</feature>
<dbReference type="OrthoDB" id="419333at2759"/>
<evidence type="ECO:0000256" key="1">
    <source>
        <dbReference type="SAM" id="MobiDB-lite"/>
    </source>
</evidence>
<organism evidence="2 3">
    <name type="scientific">Tribonema minus</name>
    <dbReference type="NCBI Taxonomy" id="303371"/>
    <lineage>
        <taxon>Eukaryota</taxon>
        <taxon>Sar</taxon>
        <taxon>Stramenopiles</taxon>
        <taxon>Ochrophyta</taxon>
        <taxon>PX clade</taxon>
        <taxon>Xanthophyceae</taxon>
        <taxon>Tribonematales</taxon>
        <taxon>Tribonemataceae</taxon>
        <taxon>Tribonema</taxon>
    </lineage>
</organism>
<dbReference type="GO" id="GO:0005739">
    <property type="term" value="C:mitochondrion"/>
    <property type="evidence" value="ECO:0007669"/>
    <property type="project" value="TreeGrafter"/>
</dbReference>